<evidence type="ECO:0000256" key="3">
    <source>
        <dbReference type="ARBA" id="ARBA00022741"/>
    </source>
</evidence>
<dbReference type="EMBL" id="FR695872">
    <property type="protein sequence ID" value="CBX29249.1"/>
    <property type="molecule type" value="Genomic_DNA"/>
</dbReference>
<proteinExistence type="inferred from homology"/>
<dbReference type="Gene3D" id="3.40.50.300">
    <property type="entry name" value="P-loop containing nucleotide triphosphate hydrolases"/>
    <property type="match status" value="1"/>
</dbReference>
<reference evidence="6" key="1">
    <citation type="journal article" date="2011" name="Environ. Microbiol.">
        <title>Genomic insights into the metabolic potential of the polycyclic aromatic hydrocarbon degrading sulfate-reducing Deltaproteobacterium N47.</title>
        <authorList>
            <person name="Bergmann F."/>
            <person name="Selesi D."/>
            <person name="Weinmaier T."/>
            <person name="Tischler P."/>
            <person name="Rattei T."/>
            <person name="Meckenstock R.U."/>
        </authorList>
    </citation>
    <scope>NUCLEOTIDE SEQUENCE</scope>
</reference>
<dbReference type="InterPro" id="IPR017871">
    <property type="entry name" value="ABC_transporter-like_CS"/>
</dbReference>
<dbReference type="GO" id="GO:0016887">
    <property type="term" value="F:ATP hydrolysis activity"/>
    <property type="evidence" value="ECO:0007669"/>
    <property type="project" value="InterPro"/>
</dbReference>
<sequence>MSHEKRRERELGQMIEIKDIHFQHPSAKKPVLNGISLTAAAGKLTTILGPNGCGKTTLFKCIAGLWKPEKGDIVFEGGSILDYGHDRRAKVIAVVPQEHEPPFPYSVFDAVLMGRVAHIGMFTTPSKKDIAKAEASIEEVGIGHLKSRAYTKISGGERQLVLVARALTQESPVMLFDEPTSHLDFKNQVVVLMKVKEIILQRQVTALMTIHDPNLAMLFSDSVVLVNEGSVVSQGGAHDVISEANLGAVYGIEVEIVSVNGTRVVTPKLKSKGLI</sequence>
<keyword evidence="4" id="KW-0067">ATP-binding</keyword>
<dbReference type="GO" id="GO:0005524">
    <property type="term" value="F:ATP binding"/>
    <property type="evidence" value="ECO:0007669"/>
    <property type="project" value="UniProtKB-KW"/>
</dbReference>
<evidence type="ECO:0000256" key="2">
    <source>
        <dbReference type="ARBA" id="ARBA00022448"/>
    </source>
</evidence>
<dbReference type="PROSITE" id="PS00211">
    <property type="entry name" value="ABC_TRANSPORTER_1"/>
    <property type="match status" value="1"/>
</dbReference>
<evidence type="ECO:0000256" key="1">
    <source>
        <dbReference type="ARBA" id="ARBA00005417"/>
    </source>
</evidence>
<feature type="domain" description="ABC transporter" evidence="5">
    <location>
        <begin position="15"/>
        <end position="253"/>
    </location>
</feature>
<accession>E1YFA5</accession>
<dbReference type="InterPro" id="IPR003593">
    <property type="entry name" value="AAA+_ATPase"/>
</dbReference>
<gene>
    <name evidence="6" type="ORF">N47_J02300</name>
</gene>
<organism evidence="6">
    <name type="scientific">uncultured Desulfobacterium sp</name>
    <dbReference type="NCBI Taxonomy" id="201089"/>
    <lineage>
        <taxon>Bacteria</taxon>
        <taxon>Pseudomonadati</taxon>
        <taxon>Thermodesulfobacteriota</taxon>
        <taxon>Desulfobacteria</taxon>
        <taxon>Desulfobacterales</taxon>
        <taxon>Desulfobacteriaceae</taxon>
        <taxon>Desulfobacterium</taxon>
        <taxon>environmental samples</taxon>
    </lineage>
</organism>
<evidence type="ECO:0000256" key="4">
    <source>
        <dbReference type="ARBA" id="ARBA00022840"/>
    </source>
</evidence>
<keyword evidence="3" id="KW-0547">Nucleotide-binding</keyword>
<dbReference type="CDD" id="cd03214">
    <property type="entry name" value="ABC_Iron-Siderophores_B12_Hemin"/>
    <property type="match status" value="1"/>
</dbReference>
<evidence type="ECO:0000313" key="6">
    <source>
        <dbReference type="EMBL" id="CBX29249.1"/>
    </source>
</evidence>
<dbReference type="InterPro" id="IPR050153">
    <property type="entry name" value="Metal_Ion_Import_ABC"/>
</dbReference>
<keyword evidence="2" id="KW-0813">Transport</keyword>
<dbReference type="SUPFAM" id="SSF52540">
    <property type="entry name" value="P-loop containing nucleoside triphosphate hydrolases"/>
    <property type="match status" value="1"/>
</dbReference>
<dbReference type="PANTHER" id="PTHR42734:SF6">
    <property type="entry name" value="MOLYBDATE IMPORT ATP-BINDING PROTEIN MOLC"/>
    <property type="match status" value="1"/>
</dbReference>
<name>E1YFA5_9BACT</name>
<dbReference type="InterPro" id="IPR027417">
    <property type="entry name" value="P-loop_NTPase"/>
</dbReference>
<dbReference type="AlphaFoldDB" id="E1YFA5"/>
<evidence type="ECO:0000259" key="5">
    <source>
        <dbReference type="PROSITE" id="PS50893"/>
    </source>
</evidence>
<protein>
    <recommendedName>
        <fullName evidence="5">ABC transporter domain-containing protein</fullName>
    </recommendedName>
</protein>
<comment type="similarity">
    <text evidence="1">Belongs to the ABC transporter superfamily.</text>
</comment>
<dbReference type="FunFam" id="3.40.50.300:FF:000134">
    <property type="entry name" value="Iron-enterobactin ABC transporter ATP-binding protein"/>
    <property type="match status" value="1"/>
</dbReference>
<dbReference type="PROSITE" id="PS50893">
    <property type="entry name" value="ABC_TRANSPORTER_2"/>
    <property type="match status" value="1"/>
</dbReference>
<dbReference type="PANTHER" id="PTHR42734">
    <property type="entry name" value="METAL TRANSPORT SYSTEM ATP-BINDING PROTEIN TM_0124-RELATED"/>
    <property type="match status" value="1"/>
</dbReference>
<dbReference type="Pfam" id="PF00005">
    <property type="entry name" value="ABC_tran"/>
    <property type="match status" value="1"/>
</dbReference>
<dbReference type="InterPro" id="IPR003439">
    <property type="entry name" value="ABC_transporter-like_ATP-bd"/>
</dbReference>
<dbReference type="SMART" id="SM00382">
    <property type="entry name" value="AAA"/>
    <property type="match status" value="1"/>
</dbReference>